<dbReference type="Gene3D" id="1.10.600.10">
    <property type="entry name" value="Farnesyl Diphosphate Synthase"/>
    <property type="match status" value="1"/>
</dbReference>
<gene>
    <name evidence="3" type="ORF">FOMPIDRAFT_1025266</name>
</gene>
<dbReference type="Pfam" id="PF06330">
    <property type="entry name" value="TRI5"/>
    <property type="match status" value="1"/>
</dbReference>
<dbReference type="InterPro" id="IPR008949">
    <property type="entry name" value="Isoprenoid_synthase_dom_sf"/>
</dbReference>
<dbReference type="STRING" id="743788.S8F508"/>
<accession>S8F508</accession>
<keyword evidence="4" id="KW-1185">Reference proteome</keyword>
<comment type="similarity">
    <text evidence="1">Belongs to the trichodiene synthase family.</text>
</comment>
<dbReference type="AlphaFoldDB" id="S8F508"/>
<evidence type="ECO:0000313" key="3">
    <source>
        <dbReference type="EMBL" id="EPS96755.1"/>
    </source>
</evidence>
<dbReference type="GO" id="GO:0016838">
    <property type="term" value="F:carbon-oxygen lyase activity, acting on phosphates"/>
    <property type="evidence" value="ECO:0007669"/>
    <property type="project" value="InterPro"/>
</dbReference>
<dbReference type="eggNOG" id="ENOG502SQ3X">
    <property type="taxonomic scope" value="Eukaryota"/>
</dbReference>
<reference evidence="3 4" key="1">
    <citation type="journal article" date="2012" name="Science">
        <title>The Paleozoic origin of enzymatic lignin decomposition reconstructed from 31 fungal genomes.</title>
        <authorList>
            <person name="Floudas D."/>
            <person name="Binder M."/>
            <person name="Riley R."/>
            <person name="Barry K."/>
            <person name="Blanchette R.A."/>
            <person name="Henrissat B."/>
            <person name="Martinez A.T."/>
            <person name="Otillar R."/>
            <person name="Spatafora J.W."/>
            <person name="Yadav J.S."/>
            <person name="Aerts A."/>
            <person name="Benoit I."/>
            <person name="Boyd A."/>
            <person name="Carlson A."/>
            <person name="Copeland A."/>
            <person name="Coutinho P.M."/>
            <person name="de Vries R.P."/>
            <person name="Ferreira P."/>
            <person name="Findley K."/>
            <person name="Foster B."/>
            <person name="Gaskell J."/>
            <person name="Glotzer D."/>
            <person name="Gorecki P."/>
            <person name="Heitman J."/>
            <person name="Hesse C."/>
            <person name="Hori C."/>
            <person name="Igarashi K."/>
            <person name="Jurgens J.A."/>
            <person name="Kallen N."/>
            <person name="Kersten P."/>
            <person name="Kohler A."/>
            <person name="Kuees U."/>
            <person name="Kumar T.K.A."/>
            <person name="Kuo A."/>
            <person name="LaButti K."/>
            <person name="Larrondo L.F."/>
            <person name="Lindquist E."/>
            <person name="Ling A."/>
            <person name="Lombard V."/>
            <person name="Lucas S."/>
            <person name="Lundell T."/>
            <person name="Martin R."/>
            <person name="McLaughlin D.J."/>
            <person name="Morgenstern I."/>
            <person name="Morin E."/>
            <person name="Murat C."/>
            <person name="Nagy L.G."/>
            <person name="Nolan M."/>
            <person name="Ohm R.A."/>
            <person name="Patyshakuliyeva A."/>
            <person name="Rokas A."/>
            <person name="Ruiz-Duenas F.J."/>
            <person name="Sabat G."/>
            <person name="Salamov A."/>
            <person name="Samejima M."/>
            <person name="Schmutz J."/>
            <person name="Slot J.C."/>
            <person name="St John F."/>
            <person name="Stenlid J."/>
            <person name="Sun H."/>
            <person name="Sun S."/>
            <person name="Syed K."/>
            <person name="Tsang A."/>
            <person name="Wiebenga A."/>
            <person name="Young D."/>
            <person name="Pisabarro A."/>
            <person name="Eastwood D.C."/>
            <person name="Martin F."/>
            <person name="Cullen D."/>
            <person name="Grigoriev I.V."/>
            <person name="Hibbett D.S."/>
        </authorList>
    </citation>
    <scope>NUCLEOTIDE SEQUENCE</scope>
    <source>
        <strain evidence="4">FP-58527</strain>
    </source>
</reference>
<dbReference type="InterPro" id="IPR024652">
    <property type="entry name" value="Trichodiene_synth"/>
</dbReference>
<dbReference type="HOGENOM" id="CLU_052212_2_1_1"/>
<dbReference type="EMBL" id="KE504184">
    <property type="protein sequence ID" value="EPS96755.1"/>
    <property type="molecule type" value="Genomic_DNA"/>
</dbReference>
<dbReference type="Proteomes" id="UP000015241">
    <property type="component" value="Unassembled WGS sequence"/>
</dbReference>
<name>S8F508_FOMSC</name>
<evidence type="ECO:0000256" key="2">
    <source>
        <dbReference type="ARBA" id="ARBA00023239"/>
    </source>
</evidence>
<keyword evidence="2" id="KW-0456">Lyase</keyword>
<evidence type="ECO:0008006" key="5">
    <source>
        <dbReference type="Google" id="ProtNLM"/>
    </source>
</evidence>
<evidence type="ECO:0000256" key="1">
    <source>
        <dbReference type="ARBA" id="ARBA00007946"/>
    </source>
</evidence>
<protein>
    <recommendedName>
        <fullName evidence="5">Terpene synthase</fullName>
    </recommendedName>
</protein>
<evidence type="ECO:0000313" key="4">
    <source>
        <dbReference type="Proteomes" id="UP000015241"/>
    </source>
</evidence>
<dbReference type="InParanoid" id="S8F508"/>
<sequence>MADITYSHLSDIDARAAVAVYTALMVMLDDQEVYHKVGAEHFAQMLCGGSALDDQGPLGQAAKVLADMGQHFSPFGTTTIVSSTLRAMCGEMLCNPSNPFSVEPQSKKFIDYHKSLTGYSEAFAMFIRCKADFPVETAYIHVLSEICFFIDHANDILSFYKEDLDEDATSYIHCGARIAGRSPRDILFELIDEVVAAAEHVREHLGEGRARDAWDKFEANYMWFHFDNPRYRLREVVDAGYYTVN</sequence>
<proteinExistence type="inferred from homology"/>
<organism evidence="3 4">
    <name type="scientific">Fomitopsis schrenkii</name>
    <name type="common">Brown rot fungus</name>
    <dbReference type="NCBI Taxonomy" id="2126942"/>
    <lineage>
        <taxon>Eukaryota</taxon>
        <taxon>Fungi</taxon>
        <taxon>Dikarya</taxon>
        <taxon>Basidiomycota</taxon>
        <taxon>Agaricomycotina</taxon>
        <taxon>Agaricomycetes</taxon>
        <taxon>Polyporales</taxon>
        <taxon>Fomitopsis</taxon>
    </lineage>
</organism>
<dbReference type="OrthoDB" id="2998174at2759"/>
<dbReference type="SUPFAM" id="SSF48576">
    <property type="entry name" value="Terpenoid synthases"/>
    <property type="match status" value="1"/>
</dbReference>